<evidence type="ECO:0000259" key="3">
    <source>
        <dbReference type="Pfam" id="PF21530"/>
    </source>
</evidence>
<feature type="domain" description="DNA helicase Pif1-like DEAD-box helicase" evidence="2">
    <location>
        <begin position="1"/>
        <end position="59"/>
    </location>
</feature>
<keyword evidence="1" id="KW-0378">Hydrolase</keyword>
<keyword evidence="5" id="KW-1185">Reference proteome</keyword>
<dbReference type="Pfam" id="PF05970">
    <property type="entry name" value="PIF1"/>
    <property type="match status" value="1"/>
</dbReference>
<proteinExistence type="inferred from homology"/>
<dbReference type="GO" id="GO:0005524">
    <property type="term" value="F:ATP binding"/>
    <property type="evidence" value="ECO:0007669"/>
    <property type="project" value="UniProtKB-KW"/>
</dbReference>
<dbReference type="GO" id="GO:0006310">
    <property type="term" value="P:DNA recombination"/>
    <property type="evidence" value="ECO:0007669"/>
    <property type="project" value="UniProtKB-KW"/>
</dbReference>
<keyword evidence="1" id="KW-0233">DNA recombination</keyword>
<comment type="catalytic activity">
    <reaction evidence="1">
        <text>ATP + H2O = ADP + phosphate + H(+)</text>
        <dbReference type="Rhea" id="RHEA:13065"/>
        <dbReference type="ChEBI" id="CHEBI:15377"/>
        <dbReference type="ChEBI" id="CHEBI:15378"/>
        <dbReference type="ChEBI" id="CHEBI:30616"/>
        <dbReference type="ChEBI" id="CHEBI:43474"/>
        <dbReference type="ChEBI" id="CHEBI:456216"/>
        <dbReference type="EC" id="5.6.2.3"/>
    </reaction>
</comment>
<dbReference type="GO" id="GO:0006281">
    <property type="term" value="P:DNA repair"/>
    <property type="evidence" value="ECO:0007669"/>
    <property type="project" value="UniProtKB-KW"/>
</dbReference>
<accession>A0AAV4HGN6</accession>
<evidence type="ECO:0000313" key="4">
    <source>
        <dbReference type="EMBL" id="GFR95780.1"/>
    </source>
</evidence>
<feature type="domain" description="DNA helicase Pif1-like 2B" evidence="3">
    <location>
        <begin position="214"/>
        <end position="254"/>
    </location>
</feature>
<comment type="similarity">
    <text evidence="1">Belongs to the helicase family.</text>
</comment>
<dbReference type="Pfam" id="PF21530">
    <property type="entry name" value="Pif1_2B_dom"/>
    <property type="match status" value="1"/>
</dbReference>
<protein>
    <recommendedName>
        <fullName evidence="1">ATP-dependent DNA helicase</fullName>
        <ecNumber evidence="1">5.6.2.3</ecNumber>
    </recommendedName>
</protein>
<dbReference type="Proteomes" id="UP000762676">
    <property type="component" value="Unassembled WGS sequence"/>
</dbReference>
<reference evidence="4 5" key="1">
    <citation type="journal article" date="2021" name="Elife">
        <title>Chloroplast acquisition without the gene transfer in kleptoplastic sea slugs, Plakobranchus ocellatus.</title>
        <authorList>
            <person name="Maeda T."/>
            <person name="Takahashi S."/>
            <person name="Yoshida T."/>
            <person name="Shimamura S."/>
            <person name="Takaki Y."/>
            <person name="Nagai Y."/>
            <person name="Toyoda A."/>
            <person name="Suzuki Y."/>
            <person name="Arimoto A."/>
            <person name="Ishii H."/>
            <person name="Satoh N."/>
            <person name="Nishiyama T."/>
            <person name="Hasebe M."/>
            <person name="Maruyama T."/>
            <person name="Minagawa J."/>
            <person name="Obokata J."/>
            <person name="Shigenobu S."/>
        </authorList>
    </citation>
    <scope>NUCLEOTIDE SEQUENCE [LARGE SCALE GENOMIC DNA]</scope>
</reference>
<evidence type="ECO:0000313" key="5">
    <source>
        <dbReference type="Proteomes" id="UP000762676"/>
    </source>
</evidence>
<dbReference type="PANTHER" id="PTHR10492">
    <property type="match status" value="1"/>
</dbReference>
<organism evidence="4 5">
    <name type="scientific">Elysia marginata</name>
    <dbReference type="NCBI Taxonomy" id="1093978"/>
    <lineage>
        <taxon>Eukaryota</taxon>
        <taxon>Metazoa</taxon>
        <taxon>Spiralia</taxon>
        <taxon>Lophotrochozoa</taxon>
        <taxon>Mollusca</taxon>
        <taxon>Gastropoda</taxon>
        <taxon>Heterobranchia</taxon>
        <taxon>Euthyneura</taxon>
        <taxon>Panpulmonata</taxon>
        <taxon>Sacoglossa</taxon>
        <taxon>Placobranchoidea</taxon>
        <taxon>Plakobranchidae</taxon>
        <taxon>Elysia</taxon>
    </lineage>
</organism>
<keyword evidence="1" id="KW-0234">DNA repair</keyword>
<name>A0AAV4HGN6_9GAST</name>
<comment type="caution">
    <text evidence="4">The sequence shown here is derived from an EMBL/GenBank/DDBJ whole genome shotgun (WGS) entry which is preliminary data.</text>
</comment>
<dbReference type="GO" id="GO:0000723">
    <property type="term" value="P:telomere maintenance"/>
    <property type="evidence" value="ECO:0007669"/>
    <property type="project" value="InterPro"/>
</dbReference>
<evidence type="ECO:0000259" key="2">
    <source>
        <dbReference type="Pfam" id="PF05970"/>
    </source>
</evidence>
<dbReference type="GO" id="GO:0016787">
    <property type="term" value="F:hydrolase activity"/>
    <property type="evidence" value="ECO:0007669"/>
    <property type="project" value="UniProtKB-KW"/>
</dbReference>
<keyword evidence="1" id="KW-0547">Nucleotide-binding</keyword>
<keyword evidence="1" id="KW-0227">DNA damage</keyword>
<evidence type="ECO:0000256" key="1">
    <source>
        <dbReference type="RuleBase" id="RU363044"/>
    </source>
</evidence>
<dbReference type="EMBL" id="BMAT01012633">
    <property type="protein sequence ID" value="GFR95780.1"/>
    <property type="molecule type" value="Genomic_DNA"/>
</dbReference>
<keyword evidence="1" id="KW-0067">ATP-binding</keyword>
<gene>
    <name evidence="4" type="ORF">ElyMa_006281300</name>
</gene>
<dbReference type="EC" id="5.6.2.3" evidence="1"/>
<dbReference type="InterPro" id="IPR027417">
    <property type="entry name" value="P-loop_NTPase"/>
</dbReference>
<dbReference type="InterPro" id="IPR010285">
    <property type="entry name" value="DNA_helicase_pif1-like_DEAD"/>
</dbReference>
<dbReference type="InterPro" id="IPR049163">
    <property type="entry name" value="Pif1-like_2B_dom"/>
</dbReference>
<dbReference type="AlphaFoldDB" id="A0AAV4HGN6"/>
<sequence>MCSISLKEAIGILFQKADLLTIDEISMGHKHVFEAIDRTMQDLRKNASPFGRLTVLLAGGWGLATNFASCATWIKDGNCGSNTESFISLAVCDQIKTDTKYEGKTPRGVVSVCGLPSQHRRWSSGTAQSKGDFFIKLPDDIIITNEKELLDFDFGGIGDKHTNSAWLAARSVICPTNSEVDAINKTIMETFPGEEKVYRSHDYVEENEHQYPVEFSNTLCPSGRLPHRLHLKKHSIIMLLRNLDPVNGHCNGTR</sequence>
<dbReference type="GO" id="GO:0043139">
    <property type="term" value="F:5'-3' DNA helicase activity"/>
    <property type="evidence" value="ECO:0007669"/>
    <property type="project" value="UniProtKB-EC"/>
</dbReference>
<keyword evidence="1" id="KW-0347">Helicase</keyword>
<dbReference type="SUPFAM" id="SSF52540">
    <property type="entry name" value="P-loop containing nucleoside triphosphate hydrolases"/>
    <property type="match status" value="1"/>
</dbReference>
<comment type="cofactor">
    <cofactor evidence="1">
        <name>Mg(2+)</name>
        <dbReference type="ChEBI" id="CHEBI:18420"/>
    </cofactor>
</comment>